<proteinExistence type="predicted"/>
<dbReference type="InterPro" id="IPR029061">
    <property type="entry name" value="THDP-binding"/>
</dbReference>
<dbReference type="InterPro" id="IPR050722">
    <property type="entry name" value="Pyruvate:ferred/Flavod_OxRd"/>
</dbReference>
<dbReference type="AlphaFoldDB" id="A0A1R0GRJ3"/>
<organism evidence="1 2">
    <name type="scientific">Smittium mucronatum</name>
    <dbReference type="NCBI Taxonomy" id="133383"/>
    <lineage>
        <taxon>Eukaryota</taxon>
        <taxon>Fungi</taxon>
        <taxon>Fungi incertae sedis</taxon>
        <taxon>Zoopagomycota</taxon>
        <taxon>Kickxellomycotina</taxon>
        <taxon>Harpellomycetes</taxon>
        <taxon>Harpellales</taxon>
        <taxon>Legeriomycetaceae</taxon>
        <taxon>Smittium</taxon>
    </lineage>
</organism>
<evidence type="ECO:0000313" key="2">
    <source>
        <dbReference type="Proteomes" id="UP000187455"/>
    </source>
</evidence>
<protein>
    <submittedName>
        <fullName evidence="1">Uncharacterized protein</fullName>
    </submittedName>
</protein>
<comment type="caution">
    <text evidence="1">The sequence shown here is derived from an EMBL/GenBank/DDBJ whole genome shotgun (WGS) entry which is preliminary data.</text>
</comment>
<dbReference type="PANTHER" id="PTHR32154:SF0">
    <property type="entry name" value="PYRUVATE-FLAVODOXIN OXIDOREDUCTASE-RELATED"/>
    <property type="match status" value="1"/>
</dbReference>
<keyword evidence="2" id="KW-1185">Reference proteome</keyword>
<dbReference type="SUPFAM" id="SSF52922">
    <property type="entry name" value="TK C-terminal domain-like"/>
    <property type="match status" value="1"/>
</dbReference>
<dbReference type="Proteomes" id="UP000187455">
    <property type="component" value="Unassembled WGS sequence"/>
</dbReference>
<sequence length="375" mass="41033">MATRPLRITGFEGIGLAASESSDISIVEGKFVFLGTLACVESPSGKPKVLKVQTGEELVKYVTEVLESEKSSLRLAILVSASLISGLLPVFNKYYGQSSAGSKPSVSIALTVAIESFGSSALGTSEVFAFADAGYPVISPSTPQECFDYTQIACVASVVTGVPVINFFDSDNLNFGTWYPANTTEPSKCIAERFTKHRDQFLKSTGESSLTRSQEMELIMKAAYRSSTASYIGSPIAETVFVSISDYDIGVWLDNTSTGYLRIHVYRPLPTEAIIASLPKTVKRIVILEQESDLVEVHGHLYRDFEAIFKTQAFTSKFESVPIVTEVQSTYSIPIILSHPPYFFPFLENIAPLNVSSLVRLDQILGFPDKETIEY</sequence>
<dbReference type="GO" id="GO:0006979">
    <property type="term" value="P:response to oxidative stress"/>
    <property type="evidence" value="ECO:0007669"/>
    <property type="project" value="TreeGrafter"/>
</dbReference>
<reference evidence="1 2" key="1">
    <citation type="journal article" date="2016" name="Mol. Biol. Evol.">
        <title>Genome-Wide Survey of Gut Fungi (Harpellales) Reveals the First Horizontally Transferred Ubiquitin Gene from a Mosquito Host.</title>
        <authorList>
            <person name="Wang Y."/>
            <person name="White M.M."/>
            <person name="Kvist S."/>
            <person name="Moncalvo J.M."/>
        </authorList>
    </citation>
    <scope>NUCLEOTIDE SEQUENCE [LARGE SCALE GENOMIC DNA]</scope>
    <source>
        <strain evidence="1 2">ALG-7-W6</strain>
    </source>
</reference>
<dbReference type="PANTHER" id="PTHR32154">
    <property type="entry name" value="PYRUVATE-FLAVODOXIN OXIDOREDUCTASE-RELATED"/>
    <property type="match status" value="1"/>
</dbReference>
<name>A0A1R0GRJ3_9FUNG</name>
<dbReference type="Gene3D" id="3.40.50.970">
    <property type="match status" value="1"/>
</dbReference>
<accession>A0A1R0GRJ3</accession>
<dbReference type="SUPFAM" id="SSF52518">
    <property type="entry name" value="Thiamin diphosphate-binding fold (THDP-binding)"/>
    <property type="match status" value="1"/>
</dbReference>
<dbReference type="OrthoDB" id="1856718at2759"/>
<dbReference type="EMBL" id="LSSL01004357">
    <property type="protein sequence ID" value="OLY79509.1"/>
    <property type="molecule type" value="Genomic_DNA"/>
</dbReference>
<gene>
    <name evidence="1" type="ORF">AYI68_g6420</name>
</gene>
<evidence type="ECO:0000313" key="1">
    <source>
        <dbReference type="EMBL" id="OLY79509.1"/>
    </source>
</evidence>
<dbReference type="InterPro" id="IPR009014">
    <property type="entry name" value="Transketo_C/PFOR_II"/>
</dbReference>
<dbReference type="Gene3D" id="3.40.50.920">
    <property type="match status" value="1"/>
</dbReference>